<evidence type="ECO:0000256" key="11">
    <source>
        <dbReference type="ARBA" id="ARBA00038888"/>
    </source>
</evidence>
<proteinExistence type="inferred from homology"/>
<evidence type="ECO:0000256" key="8">
    <source>
        <dbReference type="ARBA" id="ARBA00023136"/>
    </source>
</evidence>
<protein>
    <recommendedName>
        <fullName evidence="11">mannosyl-oligosaccharide glucosidase</fullName>
        <ecNumber evidence="11">3.2.1.106</ecNumber>
    </recommendedName>
</protein>
<keyword evidence="6" id="KW-0735">Signal-anchor</keyword>
<evidence type="ECO:0000256" key="6">
    <source>
        <dbReference type="ARBA" id="ARBA00022968"/>
    </source>
</evidence>
<name>A0AAU9KUN1_9STRA</name>
<keyword evidence="3" id="KW-0812">Transmembrane</keyword>
<dbReference type="InterPro" id="IPR012341">
    <property type="entry name" value="6hp_glycosidase-like_sf"/>
</dbReference>
<evidence type="ECO:0000256" key="10">
    <source>
        <dbReference type="ARBA" id="ARBA00023295"/>
    </source>
</evidence>
<evidence type="ECO:0000313" key="13">
    <source>
        <dbReference type="EMBL" id="CAH0477952.1"/>
    </source>
</evidence>
<dbReference type="GO" id="GO:0005789">
    <property type="term" value="C:endoplasmic reticulum membrane"/>
    <property type="evidence" value="ECO:0007669"/>
    <property type="project" value="UniProtKB-SubCell"/>
</dbReference>
<evidence type="ECO:0000256" key="1">
    <source>
        <dbReference type="ARBA" id="ARBA00004648"/>
    </source>
</evidence>
<evidence type="ECO:0000256" key="7">
    <source>
        <dbReference type="ARBA" id="ARBA00022989"/>
    </source>
</evidence>
<evidence type="ECO:0000256" key="9">
    <source>
        <dbReference type="ARBA" id="ARBA00023180"/>
    </source>
</evidence>
<comment type="similarity">
    <text evidence="2">Belongs to the glycosyl hydrolase 63 family.</text>
</comment>
<reference evidence="13" key="1">
    <citation type="submission" date="2021-11" db="EMBL/GenBank/DDBJ databases">
        <authorList>
            <person name="Islam A."/>
            <person name="Islam S."/>
            <person name="Flora M.S."/>
            <person name="Rahman M."/>
            <person name="Ziaur R.M."/>
            <person name="Epstein J.H."/>
            <person name="Hassan M."/>
            <person name="Klassen M."/>
            <person name="Woodard K."/>
            <person name="Webb A."/>
            <person name="Webby R.J."/>
            <person name="El Zowalaty M.E."/>
        </authorList>
    </citation>
    <scope>NUCLEOTIDE SEQUENCE</scope>
    <source>
        <strain evidence="13">Pbs3</strain>
    </source>
</reference>
<keyword evidence="8" id="KW-0472">Membrane</keyword>
<dbReference type="GO" id="GO:0006487">
    <property type="term" value="P:protein N-linked glycosylation"/>
    <property type="evidence" value="ECO:0007669"/>
    <property type="project" value="TreeGrafter"/>
</dbReference>
<dbReference type="EMBL" id="CAKKTJ010000204">
    <property type="protein sequence ID" value="CAH0477952.1"/>
    <property type="molecule type" value="Genomic_DNA"/>
</dbReference>
<evidence type="ECO:0000259" key="12">
    <source>
        <dbReference type="Pfam" id="PF03200"/>
    </source>
</evidence>
<comment type="caution">
    <text evidence="13">The sequence shown here is derived from an EMBL/GenBank/DDBJ whole genome shotgun (WGS) entry which is preliminary data.</text>
</comment>
<dbReference type="Pfam" id="PF03200">
    <property type="entry name" value="Glyco_hydro_63"/>
    <property type="match status" value="1"/>
</dbReference>
<dbReference type="GO" id="GO:0009311">
    <property type="term" value="P:oligosaccharide metabolic process"/>
    <property type="evidence" value="ECO:0007669"/>
    <property type="project" value="InterPro"/>
</dbReference>
<evidence type="ECO:0000256" key="3">
    <source>
        <dbReference type="ARBA" id="ARBA00022692"/>
    </source>
</evidence>
<dbReference type="Gene3D" id="1.50.10.10">
    <property type="match status" value="1"/>
</dbReference>
<dbReference type="GO" id="GO:0004573">
    <property type="term" value="F:Glc3Man9GlcNAc2 oligosaccharide glucosidase activity"/>
    <property type="evidence" value="ECO:0007669"/>
    <property type="project" value="UniProtKB-EC"/>
</dbReference>
<dbReference type="AlphaFoldDB" id="A0AAU9KUN1"/>
<keyword evidence="4" id="KW-0378">Hydrolase</keyword>
<dbReference type="PANTHER" id="PTHR10412">
    <property type="entry name" value="MANNOSYL-OLIGOSACCHARIDE GLUCOSIDASE"/>
    <property type="match status" value="1"/>
</dbReference>
<evidence type="ECO:0000256" key="2">
    <source>
        <dbReference type="ARBA" id="ARBA00010833"/>
    </source>
</evidence>
<dbReference type="PANTHER" id="PTHR10412:SF11">
    <property type="entry name" value="MANNOSYL-OLIGOSACCHARIDE GLUCOSIDASE"/>
    <property type="match status" value="1"/>
</dbReference>
<dbReference type="InterPro" id="IPR004888">
    <property type="entry name" value="Glycoside_hydrolase_63"/>
</dbReference>
<dbReference type="InterPro" id="IPR031335">
    <property type="entry name" value="Glyco_hydro_63_C"/>
</dbReference>
<keyword evidence="5" id="KW-0256">Endoplasmic reticulum</keyword>
<organism evidence="13 14">
    <name type="scientific">Peronospora belbahrii</name>
    <dbReference type="NCBI Taxonomy" id="622444"/>
    <lineage>
        <taxon>Eukaryota</taxon>
        <taxon>Sar</taxon>
        <taxon>Stramenopiles</taxon>
        <taxon>Oomycota</taxon>
        <taxon>Peronosporomycetes</taxon>
        <taxon>Peronosporales</taxon>
        <taxon>Peronosporaceae</taxon>
        <taxon>Peronospora</taxon>
    </lineage>
</organism>
<dbReference type="InterPro" id="IPR008928">
    <property type="entry name" value="6-hairpin_glycosidase_sf"/>
</dbReference>
<dbReference type="Proteomes" id="UP001160483">
    <property type="component" value="Unassembled WGS sequence"/>
</dbReference>
<keyword evidence="9" id="KW-0325">Glycoprotein</keyword>
<evidence type="ECO:0000256" key="5">
    <source>
        <dbReference type="ARBA" id="ARBA00022824"/>
    </source>
</evidence>
<keyword evidence="7" id="KW-1133">Transmembrane helix</keyword>
<sequence length="95" mass="10906">MNANDLALDALHHYVQPSTGSPFQAEFHSAYTALCANVIANVYREYERTGYLWEQYSGDIHNEQRYGQGQQCHAFTDWTSIVGQESTRNMTSRKK</sequence>
<comment type="subcellular location">
    <subcellularLocation>
        <location evidence="1">Endoplasmic reticulum membrane</location>
        <topology evidence="1">Single-pass type II membrane protein</topology>
    </subcellularLocation>
</comment>
<gene>
    <name evidence="13" type="ORF">PBS003_LOCUS4673</name>
</gene>
<evidence type="ECO:0000313" key="14">
    <source>
        <dbReference type="Proteomes" id="UP001160483"/>
    </source>
</evidence>
<feature type="domain" description="Glycosyl hydrolase family 63 C-terminal" evidence="12">
    <location>
        <begin position="1"/>
        <end position="82"/>
    </location>
</feature>
<dbReference type="EC" id="3.2.1.106" evidence="11"/>
<dbReference type="SUPFAM" id="SSF48208">
    <property type="entry name" value="Six-hairpin glycosidases"/>
    <property type="match status" value="1"/>
</dbReference>
<keyword evidence="10" id="KW-0326">Glycosidase</keyword>
<accession>A0AAU9KUN1</accession>
<evidence type="ECO:0000256" key="4">
    <source>
        <dbReference type="ARBA" id="ARBA00022801"/>
    </source>
</evidence>